<dbReference type="EMBL" id="JBHSEH010000005">
    <property type="protein sequence ID" value="MFC4425366.1"/>
    <property type="molecule type" value="Genomic_DNA"/>
</dbReference>
<dbReference type="PANTHER" id="PTHR33747:SF1">
    <property type="entry name" value="ADENYLATE CYCLASE-ASSOCIATED CAP C-TERMINAL DOMAIN-CONTAINING PROTEIN"/>
    <property type="match status" value="1"/>
</dbReference>
<dbReference type="Pfam" id="PF02810">
    <property type="entry name" value="SEC-C"/>
    <property type="match status" value="1"/>
</dbReference>
<organism evidence="4 5">
    <name type="scientific">Deinococcus navajonensis</name>
    <dbReference type="NCBI Taxonomy" id="309884"/>
    <lineage>
        <taxon>Bacteria</taxon>
        <taxon>Thermotogati</taxon>
        <taxon>Deinococcota</taxon>
        <taxon>Deinococci</taxon>
        <taxon>Deinococcales</taxon>
        <taxon>Deinococcaceae</taxon>
        <taxon>Deinococcus</taxon>
    </lineage>
</organism>
<evidence type="ECO:0000259" key="3">
    <source>
        <dbReference type="Pfam" id="PF17775"/>
    </source>
</evidence>
<feature type="domain" description="YchJ-like middle NTF2-like" evidence="3">
    <location>
        <begin position="34"/>
        <end position="122"/>
    </location>
</feature>
<evidence type="ECO:0000256" key="2">
    <source>
        <dbReference type="HAMAP-Rule" id="MF_00612"/>
    </source>
</evidence>
<name>A0ABV8XKM6_9DEIO</name>
<comment type="similarity">
    <text evidence="1 2">Belongs to the UPF0225 family.</text>
</comment>
<dbReference type="InterPro" id="IPR048469">
    <property type="entry name" value="YchJ-like_M"/>
</dbReference>
<dbReference type="HAMAP" id="MF_00612">
    <property type="entry name" value="UPF0225"/>
    <property type="match status" value="1"/>
</dbReference>
<accession>A0ABV8XKM6</accession>
<dbReference type="RefSeq" id="WP_380036692.1">
    <property type="nucleotide sequence ID" value="NZ_JBHSEH010000005.1"/>
</dbReference>
<dbReference type="InterPro" id="IPR004027">
    <property type="entry name" value="SEC_C_motif"/>
</dbReference>
<protein>
    <recommendedName>
        <fullName evidence="2">UPF0225 protein ACFOZ9_04010</fullName>
    </recommendedName>
</protein>
<comment type="caution">
    <text evidence="4">The sequence shown here is derived from an EMBL/GenBank/DDBJ whole genome shotgun (WGS) entry which is preliminary data.</text>
</comment>
<dbReference type="Pfam" id="PF17775">
    <property type="entry name" value="YchJ_M-like"/>
    <property type="match status" value="1"/>
</dbReference>
<evidence type="ECO:0000256" key="1">
    <source>
        <dbReference type="ARBA" id="ARBA00010839"/>
    </source>
</evidence>
<dbReference type="Proteomes" id="UP001595998">
    <property type="component" value="Unassembled WGS sequence"/>
</dbReference>
<gene>
    <name evidence="4" type="ORF">ACFOZ9_04010</name>
</gene>
<proteinExistence type="inferred from homology"/>
<dbReference type="InterPro" id="IPR023006">
    <property type="entry name" value="YchJ-like"/>
</dbReference>
<sequence>MPLPYPSIKPCPCGSGRSYASCCQPAHSGAAPQTPEALMRSRYSAYVLQDEAYLLATWHPDTRPDGLDLTDGTRYLGLRVHGAEGDKVSFTATLRLPDGQRAQLREHSTFTRLNGRWVYLEGTAP</sequence>
<dbReference type="SUPFAM" id="SSF54427">
    <property type="entry name" value="NTF2-like"/>
    <property type="match status" value="1"/>
</dbReference>
<dbReference type="InterPro" id="IPR032710">
    <property type="entry name" value="NTF2-like_dom_sf"/>
</dbReference>
<dbReference type="Gene3D" id="3.10.450.50">
    <property type="match status" value="1"/>
</dbReference>
<dbReference type="PANTHER" id="PTHR33747">
    <property type="entry name" value="UPF0225 PROTEIN SCO1677"/>
    <property type="match status" value="1"/>
</dbReference>
<reference evidence="5" key="1">
    <citation type="journal article" date="2019" name="Int. J. Syst. Evol. Microbiol.">
        <title>The Global Catalogue of Microorganisms (GCM) 10K type strain sequencing project: providing services to taxonomists for standard genome sequencing and annotation.</title>
        <authorList>
            <consortium name="The Broad Institute Genomics Platform"/>
            <consortium name="The Broad Institute Genome Sequencing Center for Infectious Disease"/>
            <person name="Wu L."/>
            <person name="Ma J."/>
        </authorList>
    </citation>
    <scope>NUCLEOTIDE SEQUENCE [LARGE SCALE GENOMIC DNA]</scope>
    <source>
        <strain evidence="5">CCUG 56029</strain>
    </source>
</reference>
<keyword evidence="5" id="KW-1185">Reference proteome</keyword>
<evidence type="ECO:0000313" key="4">
    <source>
        <dbReference type="EMBL" id="MFC4425366.1"/>
    </source>
</evidence>
<evidence type="ECO:0000313" key="5">
    <source>
        <dbReference type="Proteomes" id="UP001595998"/>
    </source>
</evidence>